<dbReference type="Proteomes" id="UP001066276">
    <property type="component" value="Chromosome 2_2"/>
</dbReference>
<evidence type="ECO:0000313" key="3">
    <source>
        <dbReference type="Proteomes" id="UP001066276"/>
    </source>
</evidence>
<proteinExistence type="predicted"/>
<feature type="coiled-coil region" evidence="1">
    <location>
        <begin position="73"/>
        <end position="107"/>
    </location>
</feature>
<reference evidence="2" key="1">
    <citation type="journal article" date="2022" name="bioRxiv">
        <title>Sequencing and chromosome-scale assembly of the giantPleurodeles waltlgenome.</title>
        <authorList>
            <person name="Brown T."/>
            <person name="Elewa A."/>
            <person name="Iarovenko S."/>
            <person name="Subramanian E."/>
            <person name="Araus A.J."/>
            <person name="Petzold A."/>
            <person name="Susuki M."/>
            <person name="Suzuki K.-i.T."/>
            <person name="Hayashi T."/>
            <person name="Toyoda A."/>
            <person name="Oliveira C."/>
            <person name="Osipova E."/>
            <person name="Leigh N.D."/>
            <person name="Simon A."/>
            <person name="Yun M.H."/>
        </authorList>
    </citation>
    <scope>NUCLEOTIDE SEQUENCE</scope>
    <source>
        <strain evidence="2">20211129_DDA</strain>
        <tissue evidence="2">Liver</tissue>
    </source>
</reference>
<keyword evidence="1" id="KW-0175">Coiled coil</keyword>
<evidence type="ECO:0000313" key="2">
    <source>
        <dbReference type="EMBL" id="KAJ1193031.1"/>
    </source>
</evidence>
<dbReference type="PANTHER" id="PTHR11505">
    <property type="entry name" value="L1 TRANSPOSABLE ELEMENT-RELATED"/>
    <property type="match status" value="1"/>
</dbReference>
<accession>A0AAV7UXA8</accession>
<name>A0AAV7UXA8_PLEWA</name>
<evidence type="ECO:0000256" key="1">
    <source>
        <dbReference type="SAM" id="Coils"/>
    </source>
</evidence>
<keyword evidence="3" id="KW-1185">Reference proteome</keyword>
<dbReference type="EMBL" id="JANPWB010000004">
    <property type="protein sequence ID" value="KAJ1193031.1"/>
    <property type="molecule type" value="Genomic_DNA"/>
</dbReference>
<protein>
    <submittedName>
        <fullName evidence="2">Uncharacterized protein</fullName>
    </submittedName>
</protein>
<dbReference type="AlphaFoldDB" id="A0AAV7UXA8"/>
<dbReference type="InterPro" id="IPR004244">
    <property type="entry name" value="Transposase_22"/>
</dbReference>
<gene>
    <name evidence="2" type="ORF">NDU88_002337</name>
</gene>
<organism evidence="2 3">
    <name type="scientific">Pleurodeles waltl</name>
    <name type="common">Iberian ribbed newt</name>
    <dbReference type="NCBI Taxonomy" id="8319"/>
    <lineage>
        <taxon>Eukaryota</taxon>
        <taxon>Metazoa</taxon>
        <taxon>Chordata</taxon>
        <taxon>Craniata</taxon>
        <taxon>Vertebrata</taxon>
        <taxon>Euteleostomi</taxon>
        <taxon>Amphibia</taxon>
        <taxon>Batrachia</taxon>
        <taxon>Caudata</taxon>
        <taxon>Salamandroidea</taxon>
        <taxon>Salamandridae</taxon>
        <taxon>Pleurodelinae</taxon>
        <taxon>Pleurodeles</taxon>
    </lineage>
</organism>
<dbReference type="SUPFAM" id="SSF57997">
    <property type="entry name" value="Tropomyosin"/>
    <property type="match status" value="1"/>
</dbReference>
<comment type="caution">
    <text evidence="2">The sequence shown here is derived from an EMBL/GenBank/DDBJ whole genome shotgun (WGS) entry which is preliminary data.</text>
</comment>
<dbReference type="Gene3D" id="1.20.5.340">
    <property type="match status" value="1"/>
</dbReference>
<sequence>MGLINAAADGTSVVAKGQVHFHQGVPAGSSESCNWSSVLHTESVKVLFETTLVEIHELRQQQVWETEKLQERLTKIEQQIGEVPKRLQEAEQRISDLEDKLGSFDKVMMAEQKKIWYLENKVKEKENHVRRSNLRFTGIPEGTESQGLSQNMIPLIALIRNHVLVDSPGT</sequence>